<gene>
    <name evidence="1" type="ORF">KFK14_19615</name>
</gene>
<dbReference type="EMBL" id="CP073910">
    <property type="protein sequence ID" value="QUT05181.1"/>
    <property type="molecule type" value="Genomic_DNA"/>
</dbReference>
<dbReference type="Proteomes" id="UP000681425">
    <property type="component" value="Chromosome"/>
</dbReference>
<sequence>MTRCRLCSTNDIDGLIEDVAQGLWASFPRDVACTWEDATGYWQYVMRTHARVTINLLRDSHRSNDAGAYSHV</sequence>
<organism evidence="1 2">
    <name type="scientific">Sphingobium phenoxybenzoativorans</name>
    <dbReference type="NCBI Taxonomy" id="1592790"/>
    <lineage>
        <taxon>Bacteria</taxon>
        <taxon>Pseudomonadati</taxon>
        <taxon>Pseudomonadota</taxon>
        <taxon>Alphaproteobacteria</taxon>
        <taxon>Sphingomonadales</taxon>
        <taxon>Sphingomonadaceae</taxon>
        <taxon>Sphingobium</taxon>
    </lineage>
</organism>
<protein>
    <submittedName>
        <fullName evidence="1">Uncharacterized protein</fullName>
    </submittedName>
</protein>
<accession>A0A975K5J1</accession>
<reference evidence="1" key="1">
    <citation type="submission" date="2021-04" db="EMBL/GenBank/DDBJ databases">
        <title>Isolation of p-tert-butylphenol degrading bacteria Sphingobium phenoxybenzoativorans Tas13 from active sludge.</title>
        <authorList>
            <person name="Li Y."/>
        </authorList>
    </citation>
    <scope>NUCLEOTIDE SEQUENCE</scope>
    <source>
        <strain evidence="1">Tas13</strain>
    </source>
</reference>
<dbReference type="RefSeq" id="WP_212608871.1">
    <property type="nucleotide sequence ID" value="NZ_CP073910.1"/>
</dbReference>
<evidence type="ECO:0000313" key="2">
    <source>
        <dbReference type="Proteomes" id="UP000681425"/>
    </source>
</evidence>
<evidence type="ECO:0000313" key="1">
    <source>
        <dbReference type="EMBL" id="QUT05181.1"/>
    </source>
</evidence>
<name>A0A975K5J1_9SPHN</name>
<dbReference type="KEGG" id="spph:KFK14_19615"/>
<dbReference type="AlphaFoldDB" id="A0A975K5J1"/>
<keyword evidence="2" id="KW-1185">Reference proteome</keyword>
<proteinExistence type="predicted"/>